<evidence type="ECO:0000313" key="2">
    <source>
        <dbReference type="EMBL" id="ABV29317.1"/>
    </source>
</evidence>
<name>B3F398_9VIRU</name>
<dbReference type="InterPro" id="IPR043502">
    <property type="entry name" value="DNA/RNA_pol_sf"/>
</dbReference>
<dbReference type="InterPro" id="IPR043128">
    <property type="entry name" value="Rev_trsase/Diguanyl_cyclase"/>
</dbReference>
<dbReference type="EMBL" id="EF591805">
    <property type="protein sequence ID" value="ABV29317.1"/>
    <property type="molecule type" value="Genomic_RNA"/>
</dbReference>
<dbReference type="Pfam" id="PF00680">
    <property type="entry name" value="RdRP_1"/>
    <property type="match status" value="1"/>
</dbReference>
<proteinExistence type="predicted"/>
<protein>
    <submittedName>
        <fullName evidence="2">RNA-dependent RNA polymerase</fullName>
    </submittedName>
</protein>
<dbReference type="GO" id="GO:0003723">
    <property type="term" value="F:RNA binding"/>
    <property type="evidence" value="ECO:0007669"/>
    <property type="project" value="InterPro"/>
</dbReference>
<evidence type="ECO:0000259" key="1">
    <source>
        <dbReference type="Pfam" id="PF00680"/>
    </source>
</evidence>
<organism evidence="2">
    <name type="scientific">uncultured marine RNA virus</name>
    <dbReference type="NCBI Taxonomy" id="375198"/>
    <lineage>
        <taxon>Viruses</taxon>
        <taxon>environmental samples</taxon>
    </lineage>
</organism>
<dbReference type="Gene3D" id="3.30.70.270">
    <property type="match status" value="1"/>
</dbReference>
<feature type="domain" description="RNA-directed RNA polymerase C-terminal" evidence="1">
    <location>
        <begin position="40"/>
        <end position="136"/>
    </location>
</feature>
<keyword evidence="2" id="KW-0696">RNA-directed RNA polymerase</keyword>
<sequence>KVVGSLLTLTAYKLLYNIAALSTDTTKYLSVFGSLALSMAYPIYSIKGSLLWVSGTNPSGISLTTWTNCIINSILQRYAFFRSPRSARFRFRECVSLMVYGDDNAAGVSSEVKWFNHTTIATSLQQCGIEYTMPEKE</sequence>
<feature type="non-terminal residue" evidence="2">
    <location>
        <position position="1"/>
    </location>
</feature>
<feature type="non-terminal residue" evidence="2">
    <location>
        <position position="137"/>
    </location>
</feature>
<accession>B3F398</accession>
<dbReference type="GO" id="GO:0006351">
    <property type="term" value="P:DNA-templated transcription"/>
    <property type="evidence" value="ECO:0007669"/>
    <property type="project" value="InterPro"/>
</dbReference>
<reference evidence="2" key="1">
    <citation type="submission" date="2007-05" db="EMBL/GenBank/DDBJ databases">
        <title>New Genera of RNA Viruses in Subtropical Seawater Inferred from Polymerase Gene Sequences.</title>
        <authorList>
            <person name="Culley A.I."/>
            <person name="Steward G.F."/>
        </authorList>
    </citation>
    <scope>NUCLEOTIDE SEQUENCE</scope>
    <source>
        <strain evidence="2">KB14</strain>
    </source>
</reference>
<dbReference type="GO" id="GO:0003968">
    <property type="term" value="F:RNA-directed RNA polymerase activity"/>
    <property type="evidence" value="ECO:0007669"/>
    <property type="project" value="UniProtKB-KW"/>
</dbReference>
<dbReference type="InterPro" id="IPR001205">
    <property type="entry name" value="RNA-dir_pol_C"/>
</dbReference>
<dbReference type="SUPFAM" id="SSF56672">
    <property type="entry name" value="DNA/RNA polymerases"/>
    <property type="match status" value="1"/>
</dbReference>
<keyword evidence="2" id="KW-0548">Nucleotidyltransferase</keyword>
<keyword evidence="2" id="KW-0808">Transferase</keyword>